<accession>A0A395LZT6</accession>
<reference evidence="2 3" key="1">
    <citation type="journal article" date="2011" name="ISME J.">
        <title>Community ecology of hot spring cyanobacterial mats: predominant populations and their functional potential.</title>
        <authorList>
            <person name="Klatt C.G."/>
            <person name="Wood J.M."/>
            <person name="Rusch D.B."/>
            <person name="Bateson M.M."/>
            <person name="Hamamura N."/>
            <person name="Heidelberg J.F."/>
            <person name="Grossman A.R."/>
            <person name="Bhaya D."/>
            <person name="Cohan F.M."/>
            <person name="Kuhl M."/>
            <person name="Bryant D.A."/>
            <person name="Ward D.M."/>
        </authorList>
    </citation>
    <scope>NUCLEOTIDE SEQUENCE [LARGE SCALE GENOMIC DNA]</scope>
    <source>
        <strain evidence="2">OS</strain>
    </source>
</reference>
<name>A0A395LZT6_9BACT</name>
<feature type="signal peptide" evidence="1">
    <location>
        <begin position="1"/>
        <end position="23"/>
    </location>
</feature>
<protein>
    <submittedName>
        <fullName evidence="2">Uncharacterized protein</fullName>
    </submittedName>
</protein>
<proteinExistence type="predicted"/>
<sequence length="883" mass="97159">MKLILPLSVSFITLLFSFASAFAQERVINVTTSPAKEGEPFEVRIESPQNVSINRAVVRFRIYGTSDYRIVEAQPEGNLFVAKISGEDVLPPSIEFYVVVQLSDGTRLTYPVVSPESTPASVTVTPKPENQDLILISPERNATVSEDDLVISFSFYRISDAVDRSKIQLFYDGVDVASRAIISENMITYVPDRPRLGRSKVVIAVRDSAGNVLSTNSVVFTVISRLDVGQRVLTESQQRSVLFTSQNAAELRSERINDSTINYARVNLNLDATINFLKFGARLYVTNENQAFRQPANRFFGYISIPYAQVAAGDIFPEYTYYLSNGVRVRGVEVTASPGPVRTTVLVGNAADGYDAQFVGNRITIPVTPSPSRSDSINALLQRGFVRIDSSAAGETFQRRTTLGAFTRNIFAAVAGVSSDFINFNLQVLRGSDDITGLNRFQIQQRGIAPQQNVAIGSSLRIIPVAGVAELFADVGFSLTNRDISGGSLTPRQLDELTGNSGIADRLQNIPIIGSYNTLTSIITINQNLSPILFLDLSSLAFRAGTQINAFNNNLRLEYLRQGPQFNSFGLAFYLPDVQGFRISDRLRVLDNRLILSAAFESLSDNLLRQRNRVLRTGGTLDATTTRSLFRFGASVFPGNELPNVRVDFQFQNNKNNIGPTFRDSVGVGPSARLETFSGLALQNDNSTFSFTGNIQRTFVLPNNIVMTLDLTGIFTNRNDNRDLSLRQTGVIYSPLDSQQVSQNFSSRAITLSGTFDFGTPLRLTANLTNQQSEFFVLDSVQVGTRRQLGSQLRSQTFTAIDVSVGYWLLNNTLRPTLRANFNFGDFPRTQLGLNVLYDITQSIQLSGDVATFFVQAANVNGVAIRGSTDIIAALRLQANFGN</sequence>
<evidence type="ECO:0000313" key="2">
    <source>
        <dbReference type="EMBL" id="RFM24053.1"/>
    </source>
</evidence>
<organism evidence="2 3">
    <name type="scientific">Candidatus Thermochlorobacter aerophilus</name>
    <dbReference type="NCBI Taxonomy" id="1868324"/>
    <lineage>
        <taxon>Bacteria</taxon>
        <taxon>Pseudomonadati</taxon>
        <taxon>Chlorobiota</taxon>
        <taxon>Chlorobiia</taxon>
        <taxon>Chlorobiales</taxon>
        <taxon>Candidatus Thermochlorobacteriaceae</taxon>
        <taxon>Candidatus Thermochlorobacter</taxon>
    </lineage>
</organism>
<comment type="caution">
    <text evidence="2">The sequence shown here is derived from an EMBL/GenBank/DDBJ whole genome shotgun (WGS) entry which is preliminary data.</text>
</comment>
<dbReference type="SUPFAM" id="SSF56935">
    <property type="entry name" value="Porins"/>
    <property type="match status" value="1"/>
</dbReference>
<gene>
    <name evidence="2" type="ORF">D0433_08110</name>
</gene>
<dbReference type="Proteomes" id="UP000266389">
    <property type="component" value="Unassembled WGS sequence"/>
</dbReference>
<feature type="chain" id="PRO_5017363178" evidence="1">
    <location>
        <begin position="24"/>
        <end position="883"/>
    </location>
</feature>
<keyword evidence="1" id="KW-0732">Signal</keyword>
<dbReference type="EMBL" id="PHFL01000049">
    <property type="protein sequence ID" value="RFM24053.1"/>
    <property type="molecule type" value="Genomic_DNA"/>
</dbReference>
<evidence type="ECO:0000313" key="3">
    <source>
        <dbReference type="Proteomes" id="UP000266389"/>
    </source>
</evidence>
<evidence type="ECO:0000256" key="1">
    <source>
        <dbReference type="SAM" id="SignalP"/>
    </source>
</evidence>
<dbReference type="AlphaFoldDB" id="A0A395LZT6"/>